<organism evidence="2 3">
    <name type="scientific">Dyadobacter fermentans (strain ATCC 700827 / DSM 18053 / CIP 107007 / KCTC 52180 / NS114)</name>
    <dbReference type="NCBI Taxonomy" id="471854"/>
    <lineage>
        <taxon>Bacteria</taxon>
        <taxon>Pseudomonadati</taxon>
        <taxon>Bacteroidota</taxon>
        <taxon>Cytophagia</taxon>
        <taxon>Cytophagales</taxon>
        <taxon>Spirosomataceae</taxon>
        <taxon>Dyadobacter</taxon>
    </lineage>
</organism>
<dbReference type="Proteomes" id="UP000002011">
    <property type="component" value="Chromosome"/>
</dbReference>
<feature type="domain" description="DUF5615" evidence="1">
    <location>
        <begin position="3"/>
        <end position="88"/>
    </location>
</feature>
<dbReference type="EMBL" id="CP001619">
    <property type="protein sequence ID" value="ACT95830.1"/>
    <property type="molecule type" value="Genomic_DNA"/>
</dbReference>
<protein>
    <recommendedName>
        <fullName evidence="1">DUF5615 domain-containing protein</fullName>
    </recommendedName>
</protein>
<dbReference type="STRING" id="471854.Dfer_4629"/>
<dbReference type="eggNOG" id="COG4634">
    <property type="taxonomic scope" value="Bacteria"/>
</dbReference>
<proteinExistence type="predicted"/>
<dbReference type="HOGENOM" id="CLU_150003_3_3_10"/>
<dbReference type="AlphaFoldDB" id="C6W3Y2"/>
<evidence type="ECO:0000313" key="2">
    <source>
        <dbReference type="EMBL" id="ACT95830.1"/>
    </source>
</evidence>
<dbReference type="RefSeq" id="WP_015814071.1">
    <property type="nucleotide sequence ID" value="NC_013037.1"/>
</dbReference>
<dbReference type="OrthoDB" id="27473at2"/>
<keyword evidence="3" id="KW-1185">Reference proteome</keyword>
<dbReference type="Pfam" id="PF18480">
    <property type="entry name" value="DUF5615"/>
    <property type="match status" value="1"/>
</dbReference>
<name>C6W3Y2_DYAFD</name>
<dbReference type="InterPro" id="IPR041049">
    <property type="entry name" value="DUF5615"/>
</dbReference>
<evidence type="ECO:0000259" key="1">
    <source>
        <dbReference type="Pfam" id="PF18480"/>
    </source>
</evidence>
<accession>C6W3Y2</accession>
<sequence length="94" mass="11018">MPKYLIDVNLPEHCSVWNSAEFIHQRSLDDEWLDSRIWDYARENRLTIVTRDSDFSARMITSVPPPNVIHFRLGNIKASELFEILHKNGIILPN</sequence>
<gene>
    <name evidence="2" type="ordered locus">Dfer_4629</name>
</gene>
<evidence type="ECO:0000313" key="3">
    <source>
        <dbReference type="Proteomes" id="UP000002011"/>
    </source>
</evidence>
<reference evidence="2 3" key="1">
    <citation type="journal article" date="2009" name="Stand. Genomic Sci.">
        <title>Complete genome sequence of Dyadobacter fermentans type strain (NS114).</title>
        <authorList>
            <person name="Lang E."/>
            <person name="Lapidus A."/>
            <person name="Chertkov O."/>
            <person name="Brettin T."/>
            <person name="Detter J.C."/>
            <person name="Han C."/>
            <person name="Copeland A."/>
            <person name="Glavina Del Rio T."/>
            <person name="Nolan M."/>
            <person name="Chen F."/>
            <person name="Lucas S."/>
            <person name="Tice H."/>
            <person name="Cheng J.F."/>
            <person name="Land M."/>
            <person name="Hauser L."/>
            <person name="Chang Y.J."/>
            <person name="Jeffries C.D."/>
            <person name="Kopitz M."/>
            <person name="Bruce D."/>
            <person name="Goodwin L."/>
            <person name="Pitluck S."/>
            <person name="Ovchinnikova G."/>
            <person name="Pati A."/>
            <person name="Ivanova N."/>
            <person name="Mavrommatis K."/>
            <person name="Chen A."/>
            <person name="Palaniappan K."/>
            <person name="Chain P."/>
            <person name="Bristow J."/>
            <person name="Eisen J.A."/>
            <person name="Markowitz V."/>
            <person name="Hugenholtz P."/>
            <person name="Goker M."/>
            <person name="Rohde M."/>
            <person name="Kyrpides N.C."/>
            <person name="Klenk H.P."/>
        </authorList>
    </citation>
    <scope>NUCLEOTIDE SEQUENCE [LARGE SCALE GENOMIC DNA]</scope>
    <source>
        <strain evidence="3">ATCC 700827 / DSM 18053 / CIP 107007 / KCTC 52180 / NS114</strain>
    </source>
</reference>
<dbReference type="KEGG" id="dfe:Dfer_4629"/>